<proteinExistence type="predicted"/>
<keyword evidence="2" id="KW-1185">Reference proteome</keyword>
<protein>
    <submittedName>
        <fullName evidence="1">Uncharacterized protein</fullName>
    </submittedName>
</protein>
<sequence>MAQADFCSSPWQSGWRVEFGETAGQLGWGFGPSDVAPRKGSVTGVMRRSIDAAAKQRSNSKAGVWTANTTAPILNAHLIPLTQAHPQLQIITPNNQPQIPNHLQAPFLQPYAFSPGLPSPFLLDPETTAEDLYAWQNGDADATADPYDCVDPSSVLYNVDPYYSFSYSPSASFSYPTATPQSQQQTAQHDDSQPTTQYATDPAETNPAPPCTSPFPERWDLATALRVGRTQTGGGAPNSIIVAEDGAAGRRHVRALSALLSPRGSCVLHIDDLVPPPQADPGPRSAGFESRKPSLAEPWAPPRPTSKGKGKAKALNPTSPTFVPGATWTMAPPPPPSSSKKPAVAVMMAEMVDASPKTTVKRPETAEEAMAAAAAASSGCSSFSSAADSAASAGARDDDDSSAPSSLEASPVSSAGGEKRRYSAAAVDLLLNRFRENAANPIKKRRSWKKARAGCVGSVGGPGSAEAMFEGMRVMGVVGEEGAEEIQIMMEVV</sequence>
<name>A0ACB5S441_9PEZI</name>
<dbReference type="EMBL" id="BSXG01000037">
    <property type="protein sequence ID" value="GME27446.1"/>
    <property type="molecule type" value="Genomic_DNA"/>
</dbReference>
<gene>
    <name evidence="1" type="primary">g7365</name>
    <name evidence="1" type="ORF">NpPPO83_00007365</name>
</gene>
<evidence type="ECO:0000313" key="1">
    <source>
        <dbReference type="EMBL" id="GME27446.1"/>
    </source>
</evidence>
<accession>A0ACB5S441</accession>
<dbReference type="Proteomes" id="UP001165186">
    <property type="component" value="Unassembled WGS sequence"/>
</dbReference>
<reference evidence="1" key="1">
    <citation type="submission" date="2024-09" db="EMBL/GenBank/DDBJ databases">
        <title>Draft Genome Sequences of Neofusicoccum parvum.</title>
        <authorList>
            <person name="Ashida A."/>
            <person name="Camagna M."/>
            <person name="Tanaka A."/>
            <person name="Takemoto D."/>
        </authorList>
    </citation>
    <scope>NUCLEOTIDE SEQUENCE</scope>
    <source>
        <strain evidence="1">PPO83</strain>
    </source>
</reference>
<evidence type="ECO:0000313" key="2">
    <source>
        <dbReference type="Proteomes" id="UP001165186"/>
    </source>
</evidence>
<organism evidence="1 2">
    <name type="scientific">Neofusicoccum parvum</name>
    <dbReference type="NCBI Taxonomy" id="310453"/>
    <lineage>
        <taxon>Eukaryota</taxon>
        <taxon>Fungi</taxon>
        <taxon>Dikarya</taxon>
        <taxon>Ascomycota</taxon>
        <taxon>Pezizomycotina</taxon>
        <taxon>Dothideomycetes</taxon>
        <taxon>Dothideomycetes incertae sedis</taxon>
        <taxon>Botryosphaeriales</taxon>
        <taxon>Botryosphaeriaceae</taxon>
        <taxon>Neofusicoccum</taxon>
    </lineage>
</organism>
<comment type="caution">
    <text evidence="1">The sequence shown here is derived from an EMBL/GenBank/DDBJ whole genome shotgun (WGS) entry which is preliminary data.</text>
</comment>